<dbReference type="SUPFAM" id="SSF101447">
    <property type="entry name" value="Formin homology 2 domain (FH2 domain)"/>
    <property type="match status" value="1"/>
</dbReference>
<evidence type="ECO:0000259" key="3">
    <source>
        <dbReference type="PROSITE" id="PS51444"/>
    </source>
</evidence>
<reference evidence="4" key="1">
    <citation type="submission" date="2023-06" db="EMBL/GenBank/DDBJ databases">
        <authorList>
            <person name="Kurt Z."/>
        </authorList>
    </citation>
    <scope>NUCLEOTIDE SEQUENCE</scope>
</reference>
<dbReference type="Proteomes" id="UP001642409">
    <property type="component" value="Unassembled WGS sequence"/>
</dbReference>
<proteinExistence type="predicted"/>
<feature type="region of interest" description="Disordered" evidence="2">
    <location>
        <begin position="410"/>
        <end position="514"/>
    </location>
</feature>
<protein>
    <submittedName>
        <fullName evidence="4">Formin homology 2 domain-containing protein</fullName>
    </submittedName>
    <submittedName>
        <fullName evidence="5">Formin_homology 2 domain-containing protein</fullName>
    </submittedName>
</protein>
<dbReference type="PANTHER" id="PTHR45725:SF1">
    <property type="entry name" value="DISHEVELLED ASSOCIATED ACTIVATOR OF MORPHOGENESIS, ISOFORM D"/>
    <property type="match status" value="1"/>
</dbReference>
<feature type="region of interest" description="Disordered" evidence="2">
    <location>
        <begin position="719"/>
        <end position="908"/>
    </location>
</feature>
<feature type="compositionally biased region" description="Polar residues" evidence="2">
    <location>
        <begin position="430"/>
        <end position="444"/>
    </location>
</feature>
<dbReference type="InterPro" id="IPR016024">
    <property type="entry name" value="ARM-type_fold"/>
</dbReference>
<feature type="compositionally biased region" description="Basic and acidic residues" evidence="2">
    <location>
        <begin position="477"/>
        <end position="492"/>
    </location>
</feature>
<dbReference type="InterPro" id="IPR051425">
    <property type="entry name" value="Formin_Homology"/>
</dbReference>
<keyword evidence="1" id="KW-0175">Coiled coil</keyword>
<reference evidence="5 6" key="2">
    <citation type="submission" date="2024-07" db="EMBL/GenBank/DDBJ databases">
        <authorList>
            <person name="Akdeniz Z."/>
        </authorList>
    </citation>
    <scope>NUCLEOTIDE SEQUENCE [LARGE SCALE GENOMIC DNA]</scope>
</reference>
<feature type="compositionally biased region" description="Pro residues" evidence="2">
    <location>
        <begin position="551"/>
        <end position="668"/>
    </location>
</feature>
<evidence type="ECO:0000256" key="1">
    <source>
        <dbReference type="SAM" id="Coils"/>
    </source>
</evidence>
<organism evidence="4">
    <name type="scientific">Hexamita inflata</name>
    <dbReference type="NCBI Taxonomy" id="28002"/>
    <lineage>
        <taxon>Eukaryota</taxon>
        <taxon>Metamonada</taxon>
        <taxon>Diplomonadida</taxon>
        <taxon>Hexamitidae</taxon>
        <taxon>Hexamitinae</taxon>
        <taxon>Hexamita</taxon>
    </lineage>
</organism>
<feature type="compositionally biased region" description="Pro residues" evidence="2">
    <location>
        <begin position="724"/>
        <end position="888"/>
    </location>
</feature>
<dbReference type="EMBL" id="CATOUU010000440">
    <property type="protein sequence ID" value="CAI9929626.1"/>
    <property type="molecule type" value="Genomic_DNA"/>
</dbReference>
<feature type="compositionally biased region" description="Polar residues" evidence="2">
    <location>
        <begin position="452"/>
        <end position="465"/>
    </location>
</feature>
<evidence type="ECO:0000313" key="4">
    <source>
        <dbReference type="EMBL" id="CAI9929626.1"/>
    </source>
</evidence>
<dbReference type="EMBL" id="CAXDID020000029">
    <property type="protein sequence ID" value="CAL5992766.1"/>
    <property type="molecule type" value="Genomic_DNA"/>
</dbReference>
<evidence type="ECO:0000256" key="2">
    <source>
        <dbReference type="SAM" id="MobiDB-lite"/>
    </source>
</evidence>
<dbReference type="InterPro" id="IPR015425">
    <property type="entry name" value="FH2_Formin"/>
</dbReference>
<evidence type="ECO:0000313" key="6">
    <source>
        <dbReference type="Proteomes" id="UP001642409"/>
    </source>
</evidence>
<dbReference type="InterPro" id="IPR011989">
    <property type="entry name" value="ARM-like"/>
</dbReference>
<gene>
    <name evidence="5" type="ORF">HINF_LOCUS12740</name>
    <name evidence="4" type="ORF">HINF_LOCUS17271</name>
</gene>
<dbReference type="PANTHER" id="PTHR45725">
    <property type="entry name" value="FORMIN HOMOLOGY 2 FAMILY MEMBER"/>
    <property type="match status" value="1"/>
</dbReference>
<name>A0AA86P0Z3_9EUKA</name>
<feature type="domain" description="FH2" evidence="3">
    <location>
        <begin position="906"/>
        <end position="1329"/>
    </location>
</feature>
<dbReference type="SUPFAM" id="SSF48371">
    <property type="entry name" value="ARM repeat"/>
    <property type="match status" value="1"/>
</dbReference>
<feature type="coiled-coil region" evidence="1">
    <location>
        <begin position="1303"/>
        <end position="1344"/>
    </location>
</feature>
<dbReference type="InterPro" id="IPR042201">
    <property type="entry name" value="FH2_Formin_sf"/>
</dbReference>
<accession>A0AA86P0Z3</accession>
<evidence type="ECO:0000313" key="5">
    <source>
        <dbReference type="EMBL" id="CAL5992766.1"/>
    </source>
</evidence>
<comment type="caution">
    <text evidence="4">The sequence shown here is derived from an EMBL/GenBank/DDBJ whole genome shotgun (WGS) entry which is preliminary data.</text>
</comment>
<dbReference type="PROSITE" id="PS51444">
    <property type="entry name" value="FH2"/>
    <property type="match status" value="1"/>
</dbReference>
<feature type="compositionally biased region" description="Polar residues" evidence="2">
    <location>
        <begin position="410"/>
        <end position="422"/>
    </location>
</feature>
<dbReference type="SMART" id="SM00498">
    <property type="entry name" value="FH2"/>
    <property type="match status" value="1"/>
</dbReference>
<sequence>MSALKLLMNDSNGLIQAVKQPETILTVIKTLQCSESAEIQEKCLFILSCMSGLPREYYAIPVLVKALDLNSMELFQSRFYLVFSLVRNYMKLEDETCFEFSVYLQLIFNNITNEDLNQDSNSRQQFREELNEAGYDDYSDRMIKKLHQWLRDTAENLSTRAQIMLKKQDLGVQELLAIAKESDPDSQGTTILNLLAKYEQQRAYDQELASFMENYGLQEYDFNYLTGDLLDQLQLKFQNLNYLNQASFKQLVLRLLKLISTNYNSTSYALEALNTFTQQCVDFVQESEISSIEHILQNRPKPRIKPTTVYDVLTKELSDQQLLDELTQLCDCDLTTLVKNAKKESAYNSDLKIKSSALKYKMKLVPNYEKEQVETALKTMKENDFVIKGLQRELNQALLDVQSLKEQISKNNNENIQNSVVKTENDQDQENSSKQNVESVNSINDSEHTQEKQVINEQSINNNVDNIEKVKIKKPSRKADTGGEQSNKEQKIKPQMPKSRHINEMESPLSSQIQNDDKQQLVLQIELLNKTILEQKDIISKLKEVPANAGLPPPPANGLSLPPPGGLPPPPANGLSLPPPGGLPPPPANGLSLPPPGGLPPPPANGLSLPPPGGLPPPPANGLSLPPPGGLPPPPANGLSLPPPGGLPPPPANGLSLPPPGGLPPPPANGLSLPPQVVFHLHQLMDYRCLLRWSSSTSQWTIVASARWSSTSTSQWTIVASPGGLPPPANGLSLPPPGGLPPPPANGLSLPPPGGLPPPPANGLSLPPPGGLPPPPANGLSLPPPGGLPPPPANGLSLPPPGGLPPPPANGLSLPPPGGLPPPPANGLSLPPPGGLPPPPANGLSLPPPGGLPPPPANGLSLPPPGGLPPPPANGLSLPPPGGLPPPSQVQYGVPNQAGPYVKSKKQDINKPLQPLKTFFWDKINDRDVKPESLWFDIGNEDIKLAPSQMCILYDNFAQKQKDTSEQKVVKETKIQLISVIDSKKAQAISIALQKLKLPFEQIMDKILLMQDLTPLDPGIETLACCLPTQADIDAVTKKLETEPDVEKYARADQFVIFVQQIKNYPQRIQNWLYIKQFQLDLQVYKQTFQINYRYFTFLIQNKRWHGYLRMLLSVGNCFNSGTARGCALGFKLKTLLKFCDFKDTTIQQNLMYYILNFIKHNDPRAVEEYNTYLEQLNNDVFIPEKSYNSINPVYPAINEFLILQKLISRTAFEDEKKQFDIFYNKYNTIKQTIDQIDNSNIDQYKVEVTEFISLTENQLIQVKQTRDKIEDLYKQFLSKYVEPQTSKIEETLEIFGQFSAQLEKTKSIFDDEEKKKQIEEEKRRKLELKKQEEIEKIKIQEVKGVSNLRKKFIKETEADGLMDQIMGQMIKKAKK</sequence>
<dbReference type="Pfam" id="PF02181">
    <property type="entry name" value="FH2"/>
    <property type="match status" value="1"/>
</dbReference>
<dbReference type="Gene3D" id="1.25.10.10">
    <property type="entry name" value="Leucine-rich Repeat Variant"/>
    <property type="match status" value="1"/>
</dbReference>
<keyword evidence="6" id="KW-1185">Reference proteome</keyword>
<dbReference type="Gene3D" id="1.20.58.2220">
    <property type="entry name" value="Formin, FH2 domain"/>
    <property type="match status" value="1"/>
</dbReference>
<feature type="region of interest" description="Disordered" evidence="2">
    <location>
        <begin position="547"/>
        <end position="669"/>
    </location>
</feature>